<gene>
    <name evidence="4" type="primary">SMR13</name>
    <name evidence="4" type="ORF">SDJN03_15626</name>
</gene>
<feature type="region of interest" description="Disordered" evidence="3">
    <location>
        <begin position="1"/>
        <end position="42"/>
    </location>
</feature>
<comment type="caution">
    <text evidence="4">The sequence shown here is derived from an EMBL/GenBank/DDBJ whole genome shotgun (WGS) entry which is preliminary data.</text>
</comment>
<evidence type="ECO:0000256" key="1">
    <source>
        <dbReference type="ARBA" id="ARBA00023013"/>
    </source>
</evidence>
<dbReference type="GO" id="GO:0032875">
    <property type="term" value="P:regulation of DNA endoreduplication"/>
    <property type="evidence" value="ECO:0007669"/>
    <property type="project" value="InterPro"/>
</dbReference>
<feature type="non-terminal residue" evidence="4">
    <location>
        <position position="1"/>
    </location>
</feature>
<keyword evidence="1 4" id="KW-0649">Protein kinase inhibitor</keyword>
<feature type="compositionally biased region" description="Basic residues" evidence="3">
    <location>
        <begin position="1"/>
        <end position="28"/>
    </location>
</feature>
<dbReference type="AlphaFoldDB" id="A0AAV6N0G7"/>
<evidence type="ECO:0000313" key="5">
    <source>
        <dbReference type="Proteomes" id="UP000685013"/>
    </source>
</evidence>
<accession>A0AAV6N0G7</accession>
<dbReference type="Proteomes" id="UP000685013">
    <property type="component" value="Chromosome 10"/>
</dbReference>
<keyword evidence="5" id="KW-1185">Reference proteome</keyword>
<protein>
    <submittedName>
        <fullName evidence="4">Cyclin-dependent protein kinase inhibitor SMR13</fullName>
    </submittedName>
</protein>
<evidence type="ECO:0000256" key="2">
    <source>
        <dbReference type="ARBA" id="ARBA00023306"/>
    </source>
</evidence>
<reference evidence="4 5" key="1">
    <citation type="journal article" date="2021" name="Hortic Res">
        <title>The domestication of Cucurbita argyrosperma as revealed by the genome of its wild relative.</title>
        <authorList>
            <person name="Barrera-Redondo J."/>
            <person name="Sanchez-de la Vega G."/>
            <person name="Aguirre-Liguori J.A."/>
            <person name="Castellanos-Morales G."/>
            <person name="Gutierrez-Guerrero Y.T."/>
            <person name="Aguirre-Dugua X."/>
            <person name="Aguirre-Planter E."/>
            <person name="Tenaillon M.I."/>
            <person name="Lira-Saade R."/>
            <person name="Eguiarte L.E."/>
        </authorList>
    </citation>
    <scope>NUCLEOTIDE SEQUENCE [LARGE SCALE GENOMIC DNA]</scope>
    <source>
        <strain evidence="4">JBR-2021</strain>
    </source>
</reference>
<proteinExistence type="predicted"/>
<dbReference type="GO" id="GO:0005634">
    <property type="term" value="C:nucleus"/>
    <property type="evidence" value="ECO:0007669"/>
    <property type="project" value="TreeGrafter"/>
</dbReference>
<name>A0AAV6N0G7_9ROSI</name>
<feature type="compositionally biased region" description="Basic and acidic residues" evidence="3">
    <location>
        <begin position="29"/>
        <end position="42"/>
    </location>
</feature>
<sequence>MASKGGGRRNKGKKTAKTQLKKNQKIKKMKDQSKRIVSTKRTEEIEVSSSIAMAAMAAMEESASSSSDFEECSTPKAERFRIPEIKICPPAPKKQRITSNCSSQKPSPISFFASPDIEMFFFLSSQ</sequence>
<dbReference type="GO" id="GO:0004860">
    <property type="term" value="F:protein kinase inhibitor activity"/>
    <property type="evidence" value="ECO:0007669"/>
    <property type="project" value="UniProtKB-KW"/>
</dbReference>
<dbReference type="InterPro" id="IPR040389">
    <property type="entry name" value="SMR"/>
</dbReference>
<keyword evidence="2" id="KW-0131">Cell cycle</keyword>
<organism evidence="4 5">
    <name type="scientific">Cucurbita argyrosperma subsp. sororia</name>
    <dbReference type="NCBI Taxonomy" id="37648"/>
    <lineage>
        <taxon>Eukaryota</taxon>
        <taxon>Viridiplantae</taxon>
        <taxon>Streptophyta</taxon>
        <taxon>Embryophyta</taxon>
        <taxon>Tracheophyta</taxon>
        <taxon>Spermatophyta</taxon>
        <taxon>Magnoliopsida</taxon>
        <taxon>eudicotyledons</taxon>
        <taxon>Gunneridae</taxon>
        <taxon>Pentapetalae</taxon>
        <taxon>rosids</taxon>
        <taxon>fabids</taxon>
        <taxon>Cucurbitales</taxon>
        <taxon>Cucurbitaceae</taxon>
        <taxon>Cucurbiteae</taxon>
        <taxon>Cucurbita</taxon>
    </lineage>
</organism>
<dbReference type="PANTHER" id="PTHR33142">
    <property type="entry name" value="CYCLIN-DEPENDENT PROTEIN KINASE INHIBITOR SMR13"/>
    <property type="match status" value="1"/>
</dbReference>
<dbReference type="EMBL" id="JAGKQH010000010">
    <property type="protein sequence ID" value="KAG6590203.1"/>
    <property type="molecule type" value="Genomic_DNA"/>
</dbReference>
<evidence type="ECO:0000256" key="3">
    <source>
        <dbReference type="SAM" id="MobiDB-lite"/>
    </source>
</evidence>
<dbReference type="PANTHER" id="PTHR33142:SF8">
    <property type="entry name" value="CYCLIN-DEPENDENT PROTEIN KINASE INHIBITOR SMR9"/>
    <property type="match status" value="1"/>
</dbReference>
<evidence type="ECO:0000313" key="4">
    <source>
        <dbReference type="EMBL" id="KAG6590203.1"/>
    </source>
</evidence>